<dbReference type="Proteomes" id="UP000283387">
    <property type="component" value="Unassembled WGS sequence"/>
</dbReference>
<evidence type="ECO:0000256" key="1">
    <source>
        <dbReference type="SAM" id="SignalP"/>
    </source>
</evidence>
<dbReference type="RefSeq" id="WP_120273333.1">
    <property type="nucleotide sequence ID" value="NZ_RAPN01000001.1"/>
</dbReference>
<dbReference type="EMBL" id="RAPN01000001">
    <property type="protein sequence ID" value="RKD92087.1"/>
    <property type="molecule type" value="Genomic_DNA"/>
</dbReference>
<evidence type="ECO:0000313" key="3">
    <source>
        <dbReference type="Proteomes" id="UP000283387"/>
    </source>
</evidence>
<sequence>MKTRISILLILVSLFAGGSLMAQSKSDKLFDTFRNKPGVIYFAFNKSMNDAFNIDLDDQGKNVEGDIQEIRFMTYNPEKGQLGVKEFCRKSSDLLPSAYKLVESNESDNAQIWMLGNNKKATEFHVLVGGDEESDLCFWISFYGDFKVKDLDGIKEIGLDMTAHK</sequence>
<protein>
    <submittedName>
        <fullName evidence="2">Uncharacterized protein DUF4252</fullName>
    </submittedName>
</protein>
<gene>
    <name evidence="2" type="ORF">BC643_2457</name>
</gene>
<dbReference type="AlphaFoldDB" id="A0A419W9E7"/>
<accession>A0A419W9E7</accession>
<keyword evidence="3" id="KW-1185">Reference proteome</keyword>
<feature type="chain" id="PRO_5019403863" evidence="1">
    <location>
        <begin position="23"/>
        <end position="165"/>
    </location>
</feature>
<name>A0A419W9E7_9BACT</name>
<dbReference type="InterPro" id="IPR025348">
    <property type="entry name" value="DUF4252"/>
</dbReference>
<comment type="caution">
    <text evidence="2">The sequence shown here is derived from an EMBL/GenBank/DDBJ whole genome shotgun (WGS) entry which is preliminary data.</text>
</comment>
<proteinExistence type="predicted"/>
<organism evidence="2 3">
    <name type="scientific">Mangrovibacterium diazotrophicum</name>
    <dbReference type="NCBI Taxonomy" id="1261403"/>
    <lineage>
        <taxon>Bacteria</taxon>
        <taxon>Pseudomonadati</taxon>
        <taxon>Bacteroidota</taxon>
        <taxon>Bacteroidia</taxon>
        <taxon>Marinilabiliales</taxon>
        <taxon>Prolixibacteraceae</taxon>
        <taxon>Mangrovibacterium</taxon>
    </lineage>
</organism>
<dbReference type="Pfam" id="PF14060">
    <property type="entry name" value="DUF4252"/>
    <property type="match status" value="1"/>
</dbReference>
<evidence type="ECO:0000313" key="2">
    <source>
        <dbReference type="EMBL" id="RKD92087.1"/>
    </source>
</evidence>
<dbReference type="OrthoDB" id="1120833at2"/>
<keyword evidence="1" id="KW-0732">Signal</keyword>
<feature type="signal peptide" evidence="1">
    <location>
        <begin position="1"/>
        <end position="22"/>
    </location>
</feature>
<reference evidence="2 3" key="1">
    <citation type="submission" date="2018-09" db="EMBL/GenBank/DDBJ databases">
        <title>Genomic Encyclopedia of Archaeal and Bacterial Type Strains, Phase II (KMG-II): from individual species to whole genera.</title>
        <authorList>
            <person name="Goeker M."/>
        </authorList>
    </citation>
    <scope>NUCLEOTIDE SEQUENCE [LARGE SCALE GENOMIC DNA]</scope>
    <source>
        <strain evidence="2 3">DSM 27148</strain>
    </source>
</reference>